<dbReference type="EMBL" id="KQ996072">
    <property type="protein sequence ID" value="KZV45501.1"/>
    <property type="molecule type" value="Genomic_DNA"/>
</dbReference>
<accession>A0A2Z7CEL5</accession>
<feature type="region of interest" description="Disordered" evidence="1">
    <location>
        <begin position="136"/>
        <end position="174"/>
    </location>
</feature>
<dbReference type="Proteomes" id="UP000250235">
    <property type="component" value="Unassembled WGS sequence"/>
</dbReference>
<evidence type="ECO:0000259" key="2">
    <source>
        <dbReference type="Pfam" id="PF03732"/>
    </source>
</evidence>
<dbReference type="Pfam" id="PF03732">
    <property type="entry name" value="Retrotrans_gag"/>
    <property type="match status" value="1"/>
</dbReference>
<evidence type="ECO:0000313" key="4">
    <source>
        <dbReference type="Proteomes" id="UP000250235"/>
    </source>
</evidence>
<dbReference type="OrthoDB" id="1936908at2759"/>
<dbReference type="AlphaFoldDB" id="A0A2Z7CEL5"/>
<proteinExistence type="predicted"/>
<feature type="domain" description="Retrotransposon gag" evidence="2">
    <location>
        <begin position="9"/>
        <end position="106"/>
    </location>
</feature>
<evidence type="ECO:0000313" key="3">
    <source>
        <dbReference type="EMBL" id="KZV45501.1"/>
    </source>
</evidence>
<keyword evidence="4" id="KW-1185">Reference proteome</keyword>
<organism evidence="3 4">
    <name type="scientific">Dorcoceras hygrometricum</name>
    <dbReference type="NCBI Taxonomy" id="472368"/>
    <lineage>
        <taxon>Eukaryota</taxon>
        <taxon>Viridiplantae</taxon>
        <taxon>Streptophyta</taxon>
        <taxon>Embryophyta</taxon>
        <taxon>Tracheophyta</taxon>
        <taxon>Spermatophyta</taxon>
        <taxon>Magnoliopsida</taxon>
        <taxon>eudicotyledons</taxon>
        <taxon>Gunneridae</taxon>
        <taxon>Pentapetalae</taxon>
        <taxon>asterids</taxon>
        <taxon>lamiids</taxon>
        <taxon>Lamiales</taxon>
        <taxon>Gesneriaceae</taxon>
        <taxon>Didymocarpoideae</taxon>
        <taxon>Trichosporeae</taxon>
        <taxon>Loxocarpinae</taxon>
        <taxon>Dorcoceras</taxon>
    </lineage>
</organism>
<gene>
    <name evidence="3" type="ORF">F511_08004</name>
</gene>
<feature type="compositionally biased region" description="Low complexity" evidence="1">
    <location>
        <begin position="151"/>
        <end position="174"/>
    </location>
</feature>
<dbReference type="PANTHER" id="PTHR34482:SF36">
    <property type="entry name" value="RETROTRANSPOSON GAG DOMAIN-CONTAINING PROTEIN"/>
    <property type="match status" value="1"/>
</dbReference>
<protein>
    <recommendedName>
        <fullName evidence="2">Retrotransposon gag domain-containing protein</fullName>
    </recommendedName>
</protein>
<feature type="non-terminal residue" evidence="3">
    <location>
        <position position="1"/>
    </location>
</feature>
<name>A0A2Z7CEL5_9LAMI</name>
<sequence length="174" mass="19787">YDDERRLSLTTFQLRRSAERWWRGASRTLEEIGVGISWSCFCTAFRQEYVPESFVNAREREFDNLVQGLMSVGEYARRFSSLLAYVPHVVGRENAKRNKFMEGLNEDLYSFVLAGSPASYAEAVERAINIEEGLQNRRSRVRPHGVQGSRPVVSGVQPSQSVQSSQPPQQQVAQ</sequence>
<dbReference type="PANTHER" id="PTHR34482">
    <property type="entry name" value="DNA DAMAGE-INDUCIBLE PROTEIN 1-LIKE"/>
    <property type="match status" value="1"/>
</dbReference>
<evidence type="ECO:0000256" key="1">
    <source>
        <dbReference type="SAM" id="MobiDB-lite"/>
    </source>
</evidence>
<dbReference type="InterPro" id="IPR005162">
    <property type="entry name" value="Retrotrans_gag_dom"/>
</dbReference>
<reference evidence="3 4" key="1">
    <citation type="journal article" date="2015" name="Proc. Natl. Acad. Sci. U.S.A.">
        <title>The resurrection genome of Boea hygrometrica: A blueprint for survival of dehydration.</title>
        <authorList>
            <person name="Xiao L."/>
            <person name="Yang G."/>
            <person name="Zhang L."/>
            <person name="Yang X."/>
            <person name="Zhao S."/>
            <person name="Ji Z."/>
            <person name="Zhou Q."/>
            <person name="Hu M."/>
            <person name="Wang Y."/>
            <person name="Chen M."/>
            <person name="Xu Y."/>
            <person name="Jin H."/>
            <person name="Xiao X."/>
            <person name="Hu G."/>
            <person name="Bao F."/>
            <person name="Hu Y."/>
            <person name="Wan P."/>
            <person name="Li L."/>
            <person name="Deng X."/>
            <person name="Kuang T."/>
            <person name="Xiang C."/>
            <person name="Zhu J.K."/>
            <person name="Oliver M.J."/>
            <person name="He Y."/>
        </authorList>
    </citation>
    <scope>NUCLEOTIDE SEQUENCE [LARGE SCALE GENOMIC DNA]</scope>
    <source>
        <strain evidence="4">cv. XS01</strain>
    </source>
</reference>